<evidence type="ECO:0000259" key="7">
    <source>
        <dbReference type="Pfam" id="PF00296"/>
    </source>
</evidence>
<feature type="binding site" evidence="6">
    <location>
        <position position="153"/>
    </location>
    <ligand>
        <name>FMN</name>
        <dbReference type="ChEBI" id="CHEBI:58210"/>
    </ligand>
</feature>
<gene>
    <name evidence="8" type="ORF">BKE38_03270</name>
</gene>
<evidence type="ECO:0000256" key="4">
    <source>
        <dbReference type="ARBA" id="ARBA00023033"/>
    </source>
</evidence>
<dbReference type="RefSeq" id="WP_076955950.1">
    <property type="nucleotide sequence ID" value="NZ_MLCO01000021.1"/>
</dbReference>
<dbReference type="PANTHER" id="PTHR30011:SF16">
    <property type="entry name" value="C2H2 FINGER DOMAIN TRANSCRIPTION FACTOR (EUROFUNG)-RELATED"/>
    <property type="match status" value="1"/>
</dbReference>
<evidence type="ECO:0000256" key="6">
    <source>
        <dbReference type="PIRSR" id="PIRSR000337-1"/>
    </source>
</evidence>
<dbReference type="PANTHER" id="PTHR30011">
    <property type="entry name" value="ALKANESULFONATE MONOOXYGENASE-RELATED"/>
    <property type="match status" value="1"/>
</dbReference>
<dbReference type="InterPro" id="IPR036661">
    <property type="entry name" value="Luciferase-like_sf"/>
</dbReference>
<protein>
    <submittedName>
        <fullName evidence="8">FMNH2-dependent monooxygenase</fullName>
    </submittedName>
</protein>
<feature type="binding site" evidence="6">
    <location>
        <position position="224"/>
    </location>
    <ligand>
        <name>FMN</name>
        <dbReference type="ChEBI" id="CHEBI:58210"/>
    </ligand>
</feature>
<dbReference type="EMBL" id="MLCO01000021">
    <property type="protein sequence ID" value="ONG58123.1"/>
    <property type="molecule type" value="Genomic_DNA"/>
</dbReference>
<evidence type="ECO:0000313" key="9">
    <source>
        <dbReference type="Proteomes" id="UP000188879"/>
    </source>
</evidence>
<sequence length="432" mass="47936">MPKPFHLGWFANFTAGEWNHPFTADTSPWDGKFYVEMAQAMERACFDYIMLEDTLMVSEAWRGTPEATLRHALQAPKHDPLPLAAMIGAATTHLGVVATMSTMAYPPFLLARLASTIDSICGGRFGWNIVTSGEDAAAQNFGMDALPPREQRYAMADEYVDLVTRLFESWEPDAVLRDRASGTYADFRKVHPIHFEGKYFKCRGPLNTVRSPQGKPVYVQAGGSPRGREFAARTADSIIATANGPQGMKWYRDDVRARAVKAGRDPDSIKVLFLVYPVVGETTAEAEARYQRRVTAPDFVESALASIGTVTDIDFSRFDLDAELPRLTTNGEQGSLDKFAQWGSGKTLRQLASERFDGGLRLVGTPDEVAEMMGDAMAEIGGDGFLISTPFQRSSRRTVMEVTEGLVPALQRRGLTRSRYAHRLLRDTLREF</sequence>
<dbReference type="GO" id="GO:0016705">
    <property type="term" value="F:oxidoreductase activity, acting on paired donors, with incorporation or reduction of molecular oxygen"/>
    <property type="evidence" value="ECO:0007669"/>
    <property type="project" value="InterPro"/>
</dbReference>
<evidence type="ECO:0000256" key="5">
    <source>
        <dbReference type="ARBA" id="ARBA00033748"/>
    </source>
</evidence>
<dbReference type="AlphaFoldDB" id="A0A1V2H6Q3"/>
<organism evidence="8 9">
    <name type="scientific">Teichococcus deserti</name>
    <dbReference type="NCBI Taxonomy" id="1817963"/>
    <lineage>
        <taxon>Bacteria</taxon>
        <taxon>Pseudomonadati</taxon>
        <taxon>Pseudomonadota</taxon>
        <taxon>Alphaproteobacteria</taxon>
        <taxon>Acetobacterales</taxon>
        <taxon>Roseomonadaceae</taxon>
        <taxon>Roseomonas</taxon>
    </lineage>
</organism>
<keyword evidence="2 6" id="KW-0288">FMN</keyword>
<evidence type="ECO:0000256" key="1">
    <source>
        <dbReference type="ARBA" id="ARBA00022630"/>
    </source>
</evidence>
<feature type="binding site" evidence="6">
    <location>
        <position position="53"/>
    </location>
    <ligand>
        <name>FMN</name>
        <dbReference type="ChEBI" id="CHEBI:58210"/>
    </ligand>
</feature>
<dbReference type="NCBIfam" id="TIGR03860">
    <property type="entry name" value="FMN_nitrolo"/>
    <property type="match status" value="1"/>
</dbReference>
<reference evidence="8 9" key="1">
    <citation type="submission" date="2016-10" db="EMBL/GenBank/DDBJ databases">
        <title>Draft Genome sequence of Roseomonas sp. strain M3.</title>
        <authorList>
            <person name="Subhash Y."/>
            <person name="Lee S."/>
        </authorList>
    </citation>
    <scope>NUCLEOTIDE SEQUENCE [LARGE SCALE GENOMIC DNA]</scope>
    <source>
        <strain evidence="8 9">M3</strain>
    </source>
</reference>
<dbReference type="Pfam" id="PF00296">
    <property type="entry name" value="Bac_luciferase"/>
    <property type="match status" value="1"/>
</dbReference>
<evidence type="ECO:0000313" key="8">
    <source>
        <dbReference type="EMBL" id="ONG58123.1"/>
    </source>
</evidence>
<dbReference type="Gene3D" id="3.20.20.30">
    <property type="entry name" value="Luciferase-like domain"/>
    <property type="match status" value="1"/>
</dbReference>
<evidence type="ECO:0000256" key="3">
    <source>
        <dbReference type="ARBA" id="ARBA00023002"/>
    </source>
</evidence>
<dbReference type="PIRSF" id="PIRSF000337">
    <property type="entry name" value="NTA_MOA"/>
    <property type="match status" value="1"/>
</dbReference>
<comment type="caution">
    <text evidence="8">The sequence shown here is derived from an EMBL/GenBank/DDBJ whole genome shotgun (WGS) entry which is preliminary data.</text>
</comment>
<dbReference type="InterPro" id="IPR011251">
    <property type="entry name" value="Luciferase-like_dom"/>
</dbReference>
<dbReference type="Proteomes" id="UP000188879">
    <property type="component" value="Unassembled WGS sequence"/>
</dbReference>
<feature type="domain" description="Luciferase-like" evidence="7">
    <location>
        <begin position="11"/>
        <end position="383"/>
    </location>
</feature>
<keyword evidence="3" id="KW-0560">Oxidoreductase</keyword>
<dbReference type="GO" id="GO:0004497">
    <property type="term" value="F:monooxygenase activity"/>
    <property type="evidence" value="ECO:0007669"/>
    <property type="project" value="UniProtKB-KW"/>
</dbReference>
<keyword evidence="9" id="KW-1185">Reference proteome</keyword>
<keyword evidence="4 8" id="KW-0503">Monooxygenase</keyword>
<dbReference type="SUPFAM" id="SSF51679">
    <property type="entry name" value="Bacterial luciferase-like"/>
    <property type="match status" value="1"/>
</dbReference>
<proteinExistence type="inferred from homology"/>
<dbReference type="InterPro" id="IPR016215">
    <property type="entry name" value="NTA_MOA"/>
</dbReference>
<dbReference type="OrthoDB" id="6752030at2"/>
<accession>A0A1V2H6Q3</accession>
<dbReference type="InterPro" id="IPR051260">
    <property type="entry name" value="Diverse_substr_monoxygenases"/>
</dbReference>
<keyword evidence="1 6" id="KW-0285">Flavoprotein</keyword>
<comment type="similarity">
    <text evidence="5">Belongs to the NtaA/SnaA/DszA monooxygenase family.</text>
</comment>
<evidence type="ECO:0000256" key="2">
    <source>
        <dbReference type="ARBA" id="ARBA00022643"/>
    </source>
</evidence>
<feature type="binding site" evidence="6">
    <location>
        <position position="99"/>
    </location>
    <ligand>
        <name>FMN</name>
        <dbReference type="ChEBI" id="CHEBI:58210"/>
    </ligand>
</feature>
<name>A0A1V2H6Q3_9PROT</name>